<comment type="caution">
    <text evidence="2">The sequence shown here is derived from an EMBL/GenBank/DDBJ whole genome shotgun (WGS) entry which is preliminary data.</text>
</comment>
<feature type="compositionally biased region" description="Basic residues" evidence="1">
    <location>
        <begin position="305"/>
        <end position="315"/>
    </location>
</feature>
<evidence type="ECO:0000313" key="2">
    <source>
        <dbReference type="EMBL" id="GJE89509.1"/>
    </source>
</evidence>
<dbReference type="EMBL" id="BPQB01000013">
    <property type="protein sequence ID" value="GJE89509.1"/>
    <property type="molecule type" value="Genomic_DNA"/>
</dbReference>
<dbReference type="OrthoDB" id="47801at2759"/>
<name>A0A9P3G8U3_9APHY</name>
<dbReference type="Proteomes" id="UP000703269">
    <property type="component" value="Unassembled WGS sequence"/>
</dbReference>
<dbReference type="AlphaFoldDB" id="A0A9P3G8U3"/>
<keyword evidence="3" id="KW-1185">Reference proteome</keyword>
<evidence type="ECO:0000256" key="1">
    <source>
        <dbReference type="SAM" id="MobiDB-lite"/>
    </source>
</evidence>
<feature type="region of interest" description="Disordered" evidence="1">
    <location>
        <begin position="252"/>
        <end position="278"/>
    </location>
</feature>
<feature type="region of interest" description="Disordered" evidence="1">
    <location>
        <begin position="47"/>
        <end position="77"/>
    </location>
</feature>
<gene>
    <name evidence="2" type="ORF">PsYK624_056110</name>
</gene>
<proteinExistence type="predicted"/>
<organism evidence="2 3">
    <name type="scientific">Phanerochaete sordida</name>
    <dbReference type="NCBI Taxonomy" id="48140"/>
    <lineage>
        <taxon>Eukaryota</taxon>
        <taxon>Fungi</taxon>
        <taxon>Dikarya</taxon>
        <taxon>Basidiomycota</taxon>
        <taxon>Agaricomycotina</taxon>
        <taxon>Agaricomycetes</taxon>
        <taxon>Polyporales</taxon>
        <taxon>Phanerochaetaceae</taxon>
        <taxon>Phanerochaete</taxon>
    </lineage>
</organism>
<evidence type="ECO:0000313" key="3">
    <source>
        <dbReference type="Proteomes" id="UP000703269"/>
    </source>
</evidence>
<protein>
    <submittedName>
        <fullName evidence="2">Uncharacterized protein</fullName>
    </submittedName>
</protein>
<feature type="region of interest" description="Disordered" evidence="1">
    <location>
        <begin position="1"/>
        <end position="23"/>
    </location>
</feature>
<reference evidence="2 3" key="1">
    <citation type="submission" date="2021-08" db="EMBL/GenBank/DDBJ databases">
        <title>Draft Genome Sequence of Phanerochaete sordida strain YK-624.</title>
        <authorList>
            <person name="Mori T."/>
            <person name="Dohra H."/>
            <person name="Suzuki T."/>
            <person name="Kawagishi H."/>
            <person name="Hirai H."/>
        </authorList>
    </citation>
    <scope>NUCLEOTIDE SEQUENCE [LARGE SCALE GENOMIC DNA]</scope>
    <source>
        <strain evidence="2 3">YK-624</strain>
    </source>
</reference>
<sequence length="479" mass="52484">MARKRRQSVTGPSSRPPKRRAQHKEVIIVDSDDDDMEVILAQIKQQEQSEALARQLQTERAGVDQAPQAGPSRLDEPILISDESSPGGDEALARKLQAEWAAADAAEQPLPSAFPTIAPSSSSRIAMLNRDEDSTHDSLPSTRLVGHKDLFVGTRQCAKCQTNVPSPRGYVVYSSAQLPPMSLVHLLHATCPSCQCIHCRGCFKVLDCRPGCKGRVDDSCQVLSCCAEIRAVALFEALGGFDRQCIGERAMSNSRAKETASTRRKTPASTVGPGGTGYATGSTGGFDFYELEFDDYLHMPSAPRGRGRGRSRGRGRGQQATTTDHSTQAALAAHWDEIIVRALKTVTSLLPAPYADEAQVYDMLPHPSITALLQMSQLPELLASLLRNDSITDWTARSDLYNAMLLLLRRMADCELTLEVLVSERHELFRSGGLEEWMWSDAEIKSVYLKLFTVTQSKSAVKPRVRAPLDPIRCTDPPA</sequence>
<accession>A0A9P3G8U3</accession>
<feature type="region of interest" description="Disordered" evidence="1">
    <location>
        <begin position="300"/>
        <end position="326"/>
    </location>
</feature>